<sequence length="65" mass="6871">MAGRGVKARRITGELYEVVTPAGAFFTTAEKLLEAFGGAEAAGAGWDWLSRLEALKNANGEEVKS</sequence>
<reference evidence="1 2" key="1">
    <citation type="submission" date="2018-08" db="EMBL/GenBank/DDBJ databases">
        <title>Form III RuBisCO-mediated autotrophy in Thermodesulfobium bacteria.</title>
        <authorList>
            <person name="Toshchakov S.V."/>
            <person name="Kublanov I.V."/>
            <person name="Frolov E."/>
            <person name="Bonch-Osmolovskaya E.A."/>
            <person name="Tourova T.P."/>
            <person name="Chernych N.A."/>
            <person name="Lebedinsky A.V."/>
        </authorList>
    </citation>
    <scope>NUCLEOTIDE SEQUENCE [LARGE SCALE GENOMIC DNA]</scope>
    <source>
        <strain evidence="1 2">SR</strain>
    </source>
</reference>
<dbReference type="AlphaFoldDB" id="A0A3D8P1F1"/>
<dbReference type="Proteomes" id="UP000256329">
    <property type="component" value="Unassembled WGS sequence"/>
</dbReference>
<comment type="caution">
    <text evidence="1">The sequence shown here is derived from an EMBL/GenBank/DDBJ whole genome shotgun (WGS) entry which is preliminary data.</text>
</comment>
<name>A0A3D8P1F1_9THEO</name>
<accession>A0A3D8P1F1</accession>
<evidence type="ECO:0000313" key="2">
    <source>
        <dbReference type="Proteomes" id="UP000256329"/>
    </source>
</evidence>
<gene>
    <name evidence="1" type="ORF">DXX99_09445</name>
</gene>
<dbReference type="EMBL" id="QSLN01000020">
    <property type="protein sequence ID" value="RDV81255.1"/>
    <property type="molecule type" value="Genomic_DNA"/>
</dbReference>
<evidence type="ECO:0000313" key="1">
    <source>
        <dbReference type="EMBL" id="RDV81255.1"/>
    </source>
</evidence>
<proteinExistence type="predicted"/>
<dbReference type="RefSeq" id="WP_115793240.1">
    <property type="nucleotide sequence ID" value="NZ_QSLN01000020.1"/>
</dbReference>
<protein>
    <submittedName>
        <fullName evidence="1">Uncharacterized protein</fullName>
    </submittedName>
</protein>
<organism evidence="1 2">
    <name type="scientific">Ammonifex thiophilus</name>
    <dbReference type="NCBI Taxonomy" id="444093"/>
    <lineage>
        <taxon>Bacteria</taxon>
        <taxon>Bacillati</taxon>
        <taxon>Bacillota</taxon>
        <taxon>Clostridia</taxon>
        <taxon>Thermoanaerobacterales</taxon>
        <taxon>Thermoanaerobacteraceae</taxon>
        <taxon>Ammonifex</taxon>
    </lineage>
</organism>
<keyword evidence="2" id="KW-1185">Reference proteome</keyword>